<keyword evidence="4" id="KW-1185">Reference proteome</keyword>
<keyword evidence="2" id="KW-0732">Signal</keyword>
<feature type="chain" id="PRO_5032576525" evidence="2">
    <location>
        <begin position="18"/>
        <end position="519"/>
    </location>
</feature>
<evidence type="ECO:0000256" key="2">
    <source>
        <dbReference type="SAM" id="SignalP"/>
    </source>
</evidence>
<evidence type="ECO:0000256" key="1">
    <source>
        <dbReference type="SAM" id="MobiDB-lite"/>
    </source>
</evidence>
<accession>A0A812IS98</accession>
<dbReference type="Proteomes" id="UP000649617">
    <property type="component" value="Unassembled WGS sequence"/>
</dbReference>
<feature type="signal peptide" evidence="2">
    <location>
        <begin position="1"/>
        <end position="17"/>
    </location>
</feature>
<organism evidence="3 4">
    <name type="scientific">Symbiodinium pilosum</name>
    <name type="common">Dinoflagellate</name>
    <dbReference type="NCBI Taxonomy" id="2952"/>
    <lineage>
        <taxon>Eukaryota</taxon>
        <taxon>Sar</taxon>
        <taxon>Alveolata</taxon>
        <taxon>Dinophyceae</taxon>
        <taxon>Suessiales</taxon>
        <taxon>Symbiodiniaceae</taxon>
        <taxon>Symbiodinium</taxon>
    </lineage>
</organism>
<feature type="region of interest" description="Disordered" evidence="1">
    <location>
        <begin position="274"/>
        <end position="303"/>
    </location>
</feature>
<dbReference type="OrthoDB" id="437891at2759"/>
<protein>
    <submittedName>
        <fullName evidence="3">Uncharacterized protein</fullName>
    </submittedName>
</protein>
<feature type="region of interest" description="Disordered" evidence="1">
    <location>
        <begin position="388"/>
        <end position="423"/>
    </location>
</feature>
<evidence type="ECO:0000313" key="4">
    <source>
        <dbReference type="Proteomes" id="UP000649617"/>
    </source>
</evidence>
<proteinExistence type="predicted"/>
<dbReference type="EMBL" id="CAJNIZ010000436">
    <property type="protein sequence ID" value="CAE7161926.1"/>
    <property type="molecule type" value="Genomic_DNA"/>
</dbReference>
<feature type="compositionally biased region" description="Basic and acidic residues" evidence="1">
    <location>
        <begin position="396"/>
        <end position="407"/>
    </location>
</feature>
<comment type="caution">
    <text evidence="3">The sequence shown here is derived from an EMBL/GenBank/DDBJ whole genome shotgun (WGS) entry which is preliminary data.</text>
</comment>
<sequence length="519" mass="54817">MALAVAVGLTLLVKVSAGPRAAVVVAGEELIQSASPPTLFTEKLQMGASNLGRLEILGSCCGAARGKAFQVVGSINANTLYGSTSDVSKVIFKDGNCSAIDKQTLDVHSRAECDYFYIYENKAYAHNDFAANCVPATICNQNVVGMTKGLVATYGVILQILQQNLGSLYWLGEGQTKDCFKAMNQINMGNTNELLVTKPDLVVFGHVVNYKTVMEVPGMKRLGAIDSLSNCKNDTTTGYLFVHENLYWSKRKQELDLGEFTEFKQAEEQKKLERAKKKAMEAAEKAEKAQKEEAEREAKKQKAENPLMAPMQEQMVTAMTAPKLMDEVNKIGQAPLAPPPPPPAVTVVTPAPKSANIGQAPPVPVVPPPAVAVPVVPPPAVAVVTPAPKPAAKTAKATDKAEADAKPKAAAQTSKTPLPTVPAAKPVQMPSAFAQQVDNMLKVAHSAKAGTEQAAKVSAQKATDSADKAVDAAKTDVAKAAEAAKANFIKAAADVKSAVTAPETVSTIASRRLSADFLV</sequence>
<evidence type="ECO:0000313" key="3">
    <source>
        <dbReference type="EMBL" id="CAE7161926.1"/>
    </source>
</evidence>
<dbReference type="AlphaFoldDB" id="A0A812IS98"/>
<gene>
    <name evidence="3" type="ORF">SPIL2461_LOCUS548</name>
</gene>
<reference evidence="3" key="1">
    <citation type="submission" date="2021-02" db="EMBL/GenBank/DDBJ databases">
        <authorList>
            <person name="Dougan E. K."/>
            <person name="Rhodes N."/>
            <person name="Thang M."/>
            <person name="Chan C."/>
        </authorList>
    </citation>
    <scope>NUCLEOTIDE SEQUENCE</scope>
</reference>
<name>A0A812IS98_SYMPI</name>